<dbReference type="SUPFAM" id="SSF53098">
    <property type="entry name" value="Ribonuclease H-like"/>
    <property type="match status" value="1"/>
</dbReference>
<accession>A0ABU3K461</accession>
<evidence type="ECO:0000259" key="1">
    <source>
        <dbReference type="Pfam" id="PF00665"/>
    </source>
</evidence>
<gene>
    <name evidence="2" type="ORF">PPG34_02430</name>
</gene>
<dbReference type="InterPro" id="IPR012337">
    <property type="entry name" value="RNaseH-like_sf"/>
</dbReference>
<feature type="domain" description="Integrase catalytic" evidence="1">
    <location>
        <begin position="54"/>
        <end position="117"/>
    </location>
</feature>
<dbReference type="Proteomes" id="UP001250932">
    <property type="component" value="Unassembled WGS sequence"/>
</dbReference>
<dbReference type="EMBL" id="JAQOUE010000001">
    <property type="protein sequence ID" value="MDT7041190.1"/>
    <property type="molecule type" value="Genomic_DNA"/>
</dbReference>
<dbReference type="Pfam" id="PF00665">
    <property type="entry name" value="rve"/>
    <property type="match status" value="1"/>
</dbReference>
<reference evidence="2 3" key="1">
    <citation type="journal article" date="2023" name="ISME J.">
        <title>Cultivation and genomic characterization of novel and ubiquitous marine nitrite-oxidizing bacteria from the Nitrospirales.</title>
        <authorList>
            <person name="Mueller A.J."/>
            <person name="Daebeler A."/>
            <person name="Herbold C.W."/>
            <person name="Kirkegaard R.H."/>
            <person name="Daims H."/>
        </authorList>
    </citation>
    <scope>NUCLEOTIDE SEQUENCE [LARGE SCALE GENOMIC DNA]</scope>
    <source>
        <strain evidence="2 3">EB</strain>
    </source>
</reference>
<dbReference type="RefSeq" id="WP_313834261.1">
    <property type="nucleotide sequence ID" value="NZ_JAQOUE010000001.1"/>
</dbReference>
<keyword evidence="3" id="KW-1185">Reference proteome</keyword>
<organism evidence="2 3">
    <name type="scientific">Candidatus Nitronereus thalassa</name>
    <dbReference type="NCBI Taxonomy" id="3020898"/>
    <lineage>
        <taxon>Bacteria</taxon>
        <taxon>Pseudomonadati</taxon>
        <taxon>Nitrospirota</taxon>
        <taxon>Nitrospiria</taxon>
        <taxon>Nitrospirales</taxon>
        <taxon>Nitrospiraceae</taxon>
        <taxon>Candidatus Nitronereus</taxon>
    </lineage>
</organism>
<sequence length="128" mass="14008">MLSSRLGLSAVCGATADHSETRLSAAEIACPPGAPSNLRLKASWVAHRRKPKPTAPNQWWGVDMTKVLIDGFGWVYVVLVLDWYTKKVVGDYTGLQAKTWHWLVALNTAVHQQFPDGAKNHALSLDSG</sequence>
<comment type="caution">
    <text evidence="2">The sequence shown here is derived from an EMBL/GenBank/DDBJ whole genome shotgun (WGS) entry which is preliminary data.</text>
</comment>
<name>A0ABU3K461_9BACT</name>
<protein>
    <submittedName>
        <fullName evidence="2">DDE-type integrase/transposase/recombinase</fullName>
    </submittedName>
</protein>
<dbReference type="InterPro" id="IPR001584">
    <property type="entry name" value="Integrase_cat-core"/>
</dbReference>
<proteinExistence type="predicted"/>
<evidence type="ECO:0000313" key="2">
    <source>
        <dbReference type="EMBL" id="MDT7041190.1"/>
    </source>
</evidence>
<evidence type="ECO:0000313" key="3">
    <source>
        <dbReference type="Proteomes" id="UP001250932"/>
    </source>
</evidence>